<feature type="transmembrane region" description="Helical" evidence="29">
    <location>
        <begin position="12"/>
        <end position="31"/>
    </location>
</feature>
<evidence type="ECO:0000256" key="24">
    <source>
        <dbReference type="ARBA" id="ARBA00034105"/>
    </source>
</evidence>
<evidence type="ECO:0000256" key="3">
    <source>
        <dbReference type="ARBA" id="ARBA00015895"/>
    </source>
</evidence>
<comment type="function">
    <text evidence="22">NMDA receptor subtype of glutamate-gated ion channels with high calcium permeability and voltage-dependent sensitivity to magnesium. Mediated by glycine. This protein plays a key role in synaptic plasticity, synaptogenesis, excitotoxicity, memory acquisition and learning. It mediates neuronal functions in glutamate neurotransmission. Is involved in the cell surface targeting of NMDA receptors. Plays a role in associative learning and in long-term memory consolidation.</text>
</comment>
<dbReference type="CDD" id="cd13719">
    <property type="entry name" value="PBP2_iGluR_NMDA_Nr1"/>
    <property type="match status" value="1"/>
</dbReference>
<comment type="subunit">
    <text evidence="2">Forms a heteromeric NMDA channel with Nmdar2.</text>
</comment>
<evidence type="ECO:0000256" key="13">
    <source>
        <dbReference type="ARBA" id="ARBA00023018"/>
    </source>
</evidence>
<dbReference type="Gene3D" id="1.10.287.70">
    <property type="match status" value="1"/>
</dbReference>
<gene>
    <name evidence="32" type="ORF">RRG08_023220</name>
</gene>
<evidence type="ECO:0000256" key="10">
    <source>
        <dbReference type="ARBA" id="ARBA00022837"/>
    </source>
</evidence>
<dbReference type="EMBL" id="JAWDGP010003545">
    <property type="protein sequence ID" value="KAK3773336.1"/>
    <property type="molecule type" value="Genomic_DNA"/>
</dbReference>
<dbReference type="SUPFAM" id="SSF53822">
    <property type="entry name" value="Periplasmic binding protein-like I"/>
    <property type="match status" value="1"/>
</dbReference>
<dbReference type="PRINTS" id="PR00177">
    <property type="entry name" value="NMDARECEPTOR"/>
</dbReference>
<keyword evidence="33" id="KW-1185">Reference proteome</keyword>
<evidence type="ECO:0000256" key="20">
    <source>
        <dbReference type="ARBA" id="ARBA00023286"/>
    </source>
</evidence>
<feature type="transmembrane region" description="Helical" evidence="29">
    <location>
        <begin position="561"/>
        <end position="579"/>
    </location>
</feature>
<feature type="binding site" evidence="25">
    <location>
        <position position="515"/>
    </location>
    <ligand>
        <name>L-glutamate</name>
        <dbReference type="ChEBI" id="CHEBI:29985"/>
    </ligand>
</feature>
<keyword evidence="8" id="KW-0479">Metal-binding</keyword>
<evidence type="ECO:0000256" key="22">
    <source>
        <dbReference type="ARBA" id="ARBA00024675"/>
    </source>
</evidence>
<dbReference type="FunFam" id="3.40.190.10:FF:000010">
    <property type="entry name" value="glutamate receptor ionotropic, NMDA 1 isoform X1"/>
    <property type="match status" value="1"/>
</dbReference>
<evidence type="ECO:0000256" key="7">
    <source>
        <dbReference type="ARBA" id="ARBA00022692"/>
    </source>
</evidence>
<evidence type="ECO:0000256" key="18">
    <source>
        <dbReference type="ARBA" id="ARBA00023180"/>
    </source>
</evidence>
<dbReference type="Proteomes" id="UP001283361">
    <property type="component" value="Unassembled WGS sequence"/>
</dbReference>
<dbReference type="InterPro" id="IPR049872">
    <property type="entry name" value="NMDA1-like_ligand-bd"/>
</dbReference>
<feature type="transmembrane region" description="Helical" evidence="29">
    <location>
        <begin position="820"/>
        <end position="841"/>
    </location>
</feature>
<dbReference type="InterPro" id="IPR015683">
    <property type="entry name" value="Ionotropic_Glu_rcpt"/>
</dbReference>
<keyword evidence="9" id="KW-0862">Zinc</keyword>
<dbReference type="GO" id="GO:0035235">
    <property type="term" value="P:ionotropic glutamate receptor signaling pathway"/>
    <property type="evidence" value="ECO:0007669"/>
    <property type="project" value="UniProtKB-ARBA"/>
</dbReference>
<keyword evidence="20" id="KW-1071">Ligand-gated ion channel</keyword>
<evidence type="ECO:0000256" key="1">
    <source>
        <dbReference type="ARBA" id="ARBA00004651"/>
    </source>
</evidence>
<keyword evidence="4" id="KW-0813">Transport</keyword>
<dbReference type="Pfam" id="PF10613">
    <property type="entry name" value="Lig_chan-Glu_bd"/>
    <property type="match status" value="1"/>
</dbReference>
<keyword evidence="14" id="KW-0406">Ion transport</keyword>
<comment type="subcellular location">
    <subcellularLocation>
        <location evidence="1">Cell membrane</location>
        <topology evidence="1">Multi-pass membrane protein</topology>
    </subcellularLocation>
    <subcellularLocation>
        <location evidence="23">Postsynaptic cell membrane</location>
    </subcellularLocation>
    <subcellularLocation>
        <location evidence="24">Postsynaptic density</location>
    </subcellularLocation>
</comment>
<keyword evidence="15 29" id="KW-0472">Membrane</keyword>
<evidence type="ECO:0000256" key="19">
    <source>
        <dbReference type="ARBA" id="ARBA00023257"/>
    </source>
</evidence>
<evidence type="ECO:0000313" key="33">
    <source>
        <dbReference type="Proteomes" id="UP001283361"/>
    </source>
</evidence>
<evidence type="ECO:0000256" key="17">
    <source>
        <dbReference type="ARBA" id="ARBA00023170"/>
    </source>
</evidence>
<feature type="compositionally biased region" description="Polar residues" evidence="28">
    <location>
        <begin position="901"/>
        <end position="914"/>
    </location>
</feature>
<feature type="transmembrane region" description="Helical" evidence="29">
    <location>
        <begin position="631"/>
        <end position="657"/>
    </location>
</feature>
<evidence type="ECO:0000259" key="31">
    <source>
        <dbReference type="SMART" id="SM00918"/>
    </source>
</evidence>
<accession>A0AAE0ZQW3</accession>
<keyword evidence="16 27" id="KW-1015">Disulfide bond</keyword>
<dbReference type="GO" id="GO:0046872">
    <property type="term" value="F:metal ion binding"/>
    <property type="evidence" value="ECO:0007669"/>
    <property type="project" value="UniProtKB-KW"/>
</dbReference>
<dbReference type="GO" id="GO:0017146">
    <property type="term" value="C:NMDA selective glutamate receptor complex"/>
    <property type="evidence" value="ECO:0007669"/>
    <property type="project" value="UniProtKB-ARBA"/>
</dbReference>
<keyword evidence="17" id="KW-0675">Receptor</keyword>
<feature type="binding site" evidence="25">
    <location>
        <position position="517"/>
    </location>
    <ligand>
        <name>L-glutamate</name>
        <dbReference type="ChEBI" id="CHEBI:29985"/>
    </ligand>
</feature>
<evidence type="ECO:0000256" key="21">
    <source>
        <dbReference type="ARBA" id="ARBA00023303"/>
    </source>
</evidence>
<evidence type="ECO:0000256" key="27">
    <source>
        <dbReference type="PIRSR" id="PIRSR601508-3"/>
    </source>
</evidence>
<proteinExistence type="predicted"/>
<dbReference type="GO" id="GO:0014069">
    <property type="term" value="C:postsynaptic density"/>
    <property type="evidence" value="ECO:0007669"/>
    <property type="project" value="UniProtKB-SubCell"/>
</dbReference>
<evidence type="ECO:0000259" key="30">
    <source>
        <dbReference type="SMART" id="SM00079"/>
    </source>
</evidence>
<organism evidence="32 33">
    <name type="scientific">Elysia crispata</name>
    <name type="common">lettuce slug</name>
    <dbReference type="NCBI Taxonomy" id="231223"/>
    <lineage>
        <taxon>Eukaryota</taxon>
        <taxon>Metazoa</taxon>
        <taxon>Spiralia</taxon>
        <taxon>Lophotrochozoa</taxon>
        <taxon>Mollusca</taxon>
        <taxon>Gastropoda</taxon>
        <taxon>Heterobranchia</taxon>
        <taxon>Euthyneura</taxon>
        <taxon>Panpulmonata</taxon>
        <taxon>Sacoglossa</taxon>
        <taxon>Placobranchoidea</taxon>
        <taxon>Plakobranchidae</taxon>
        <taxon>Elysia</taxon>
    </lineage>
</organism>
<evidence type="ECO:0000256" key="9">
    <source>
        <dbReference type="ARBA" id="ARBA00022833"/>
    </source>
</evidence>
<feature type="site" description="Interaction with the cone snail toxin Con-ikot-ikot" evidence="26">
    <location>
        <position position="694"/>
    </location>
</feature>
<dbReference type="InterPro" id="IPR028082">
    <property type="entry name" value="Peripla_BP_I"/>
</dbReference>
<keyword evidence="19" id="KW-0628">Postsynaptic cell membrane</keyword>
<protein>
    <recommendedName>
        <fullName evidence="3">Glutamate [NMDA] receptor subunit 1</fullName>
    </recommendedName>
</protein>
<feature type="domain" description="Ionotropic glutamate receptor L-glutamate and glycine-binding" evidence="31">
    <location>
        <begin position="441"/>
        <end position="506"/>
    </location>
</feature>
<feature type="disulfide bond" evidence="27">
    <location>
        <begin position="745"/>
        <end position="802"/>
    </location>
</feature>
<evidence type="ECO:0000256" key="14">
    <source>
        <dbReference type="ARBA" id="ARBA00023065"/>
    </source>
</evidence>
<keyword evidence="21" id="KW-0407">Ion channel</keyword>
<keyword evidence="12 29" id="KW-1133">Transmembrane helix</keyword>
<keyword evidence="6" id="KW-0597">Phosphoprotein</keyword>
<dbReference type="InterPro" id="IPR001508">
    <property type="entry name" value="Iono_Glu_rcpt_met"/>
</dbReference>
<evidence type="ECO:0000256" key="11">
    <source>
        <dbReference type="ARBA" id="ARBA00022842"/>
    </source>
</evidence>
<evidence type="ECO:0000256" key="8">
    <source>
        <dbReference type="ARBA" id="ARBA00022723"/>
    </source>
</evidence>
<comment type="caution">
    <text evidence="32">The sequence shown here is derived from an EMBL/GenBank/DDBJ whole genome shotgun (WGS) entry which is preliminary data.</text>
</comment>
<dbReference type="PANTHER" id="PTHR18966">
    <property type="entry name" value="IONOTROPIC GLUTAMATE RECEPTOR"/>
    <property type="match status" value="1"/>
</dbReference>
<dbReference type="FunFam" id="3.40.190.10:FF:000009">
    <property type="entry name" value="Putative glutamate receptor ionotropic NMDA 2B"/>
    <property type="match status" value="1"/>
</dbReference>
<sequence length="1007" mass="112014">MSAATIRWAGMIIIMAVGQVLSALLHCFFILSNTEATMAQDKVITIGASLNSESMEQEFFTAVDNLNKTHSSIRFNATSIIMDGNPIRSALDICDKLLAQRVYAVVVSHPNSTDRSPISVSYTCGYYNIPVVGVTARDSAFSDVNVHKMFLRTVPPFSHQADVWAELLEYLDYHKVIFLYSADEEGRTILSRFQSLSEEYNIKIDLSVKYYPGETHYISVLEPILTCTSRVVMLAASTEDAEVIFSDAGKLGMVGKDWAWIVTEQAFAADNVPIGMLGVRLLKGSHKHMHIRDAVKVIGKAFTELLAQDTINEPPLECKDLQAWKDGEMVYKHLINTKLLGETGEVSFNAEGDRKTAVYDISNVNSTRVRMQVGFYNISSLERLEMMKHTNFTWPGNTQLKPKGEKISRNLTIVTLKEKPFVKVIPMPKDGVCRPVAPAEHAFPCKDHSKDLCCMGYCMDMLYEIAKQVKFDFTIHLSKDGLFGSFEKHNGSDQKFWNGMMGELIRGEAHLIVAPLTINPERANDIDFTKPFKYQGFNILVKKTQKDSSLASFLQPFQDTLWILVGLSVHVVALVLYLLDRFSPFGRFKLAKSDDTEEDALNLSSAMWFSWGVLLNSGIGEGTPRSFSARVLGMVWAGFAMIIVASYTANLAAFLVLDRPEALISGIDDPRLRNPNKKVKYATVKGSAVEMYFKRQVELSTMYRNMDMQKTYLTAQEAIDDIRSGVLDAFIWDSPRLEYEAASDCALTTAGDLFGRSGLGIGLPKNSPWTHAVSMAVLELHESAFLEKLDNKWILVDSESSCPESNSAPATLGLTNMAGVFMMVAGGIVAGVLLIFIEIAYKRHRGLKEKELELARNAADRWRGNIEKRRTLRKTLQKQREELAHRANSISKQPASVALPPTSSTNAVSRLPQATGQTTTSTDTTSRDIKNHSNSNSTAKVDHLGSPKVIPPYRRLSLLEATANSDCLPPPPPGDFRQPGYVPARSGRTVTWHNPSHIRSRSPDNRV</sequence>
<feature type="region of interest" description="Disordered" evidence="28">
    <location>
        <begin position="964"/>
        <end position="1007"/>
    </location>
</feature>
<name>A0AAE0ZQW3_9GAST</name>
<dbReference type="AlphaFoldDB" id="A0AAE0ZQW3"/>
<feature type="compositionally biased region" description="Low complexity" evidence="28">
    <location>
        <begin position="915"/>
        <end position="924"/>
    </location>
</feature>
<keyword evidence="10" id="KW-0106">Calcium</keyword>
<evidence type="ECO:0000256" key="4">
    <source>
        <dbReference type="ARBA" id="ARBA00022448"/>
    </source>
</evidence>
<evidence type="ECO:0000256" key="15">
    <source>
        <dbReference type="ARBA" id="ARBA00023136"/>
    </source>
</evidence>
<evidence type="ECO:0000256" key="25">
    <source>
        <dbReference type="PIRSR" id="PIRSR601508-1"/>
    </source>
</evidence>
<dbReference type="InterPro" id="IPR018882">
    <property type="entry name" value="CaM-bd_C0_NMDA_rcpt_NR1"/>
</dbReference>
<feature type="domain" description="Ionotropic glutamate receptor C-terminal" evidence="30">
    <location>
        <begin position="410"/>
        <end position="796"/>
    </location>
</feature>
<evidence type="ECO:0000256" key="26">
    <source>
        <dbReference type="PIRSR" id="PIRSR601508-2"/>
    </source>
</evidence>
<dbReference type="Gene3D" id="3.40.50.2300">
    <property type="match status" value="2"/>
</dbReference>
<evidence type="ECO:0000256" key="5">
    <source>
        <dbReference type="ARBA" id="ARBA00022475"/>
    </source>
</evidence>
<dbReference type="GO" id="GO:0038023">
    <property type="term" value="F:signaling receptor activity"/>
    <property type="evidence" value="ECO:0007669"/>
    <property type="project" value="InterPro"/>
</dbReference>
<evidence type="ECO:0000313" key="32">
    <source>
        <dbReference type="EMBL" id="KAK3773336.1"/>
    </source>
</evidence>
<dbReference type="InterPro" id="IPR019594">
    <property type="entry name" value="Glu/Gly-bd"/>
</dbReference>
<dbReference type="SMART" id="SM00918">
    <property type="entry name" value="Lig_chan-Glu_bd"/>
    <property type="match status" value="1"/>
</dbReference>
<evidence type="ECO:0000256" key="29">
    <source>
        <dbReference type="SAM" id="Phobius"/>
    </source>
</evidence>
<feature type="region of interest" description="Disordered" evidence="28">
    <location>
        <begin position="879"/>
        <end position="948"/>
    </location>
</feature>
<evidence type="ECO:0000256" key="16">
    <source>
        <dbReference type="ARBA" id="ARBA00023157"/>
    </source>
</evidence>
<dbReference type="InterPro" id="IPR001320">
    <property type="entry name" value="Iontro_rcpt_C"/>
</dbReference>
<evidence type="ECO:0000256" key="6">
    <source>
        <dbReference type="ARBA" id="ARBA00022553"/>
    </source>
</evidence>
<dbReference type="Pfam" id="PF10562">
    <property type="entry name" value="CaM_bdg_C0"/>
    <property type="match status" value="1"/>
</dbReference>
<dbReference type="Gene3D" id="3.40.190.10">
    <property type="entry name" value="Periplasmic binding protein-like II"/>
    <property type="match status" value="2"/>
</dbReference>
<dbReference type="SUPFAM" id="SSF53850">
    <property type="entry name" value="Periplasmic binding protein-like II"/>
    <property type="match status" value="1"/>
</dbReference>
<keyword evidence="5" id="KW-1003">Cell membrane</keyword>
<reference evidence="32" key="1">
    <citation type="journal article" date="2023" name="G3 (Bethesda)">
        <title>A reference genome for the long-term kleptoplast-retaining sea slug Elysia crispata morphotype clarki.</title>
        <authorList>
            <person name="Eastman K.E."/>
            <person name="Pendleton A.L."/>
            <person name="Shaikh M.A."/>
            <person name="Suttiyut T."/>
            <person name="Ogas R."/>
            <person name="Tomko P."/>
            <person name="Gavelis G."/>
            <person name="Widhalm J.R."/>
            <person name="Wisecaver J.H."/>
        </authorList>
    </citation>
    <scope>NUCLEOTIDE SEQUENCE</scope>
    <source>
        <strain evidence="32">ECLA1</strain>
    </source>
</reference>
<dbReference type="GO" id="GO:0015276">
    <property type="term" value="F:ligand-gated monoatomic ion channel activity"/>
    <property type="evidence" value="ECO:0007669"/>
    <property type="project" value="InterPro"/>
</dbReference>
<keyword evidence="11" id="KW-0460">Magnesium</keyword>
<keyword evidence="18" id="KW-0325">Glycoprotein</keyword>
<dbReference type="GO" id="GO:0045211">
    <property type="term" value="C:postsynaptic membrane"/>
    <property type="evidence" value="ECO:0007669"/>
    <property type="project" value="UniProtKB-SubCell"/>
</dbReference>
<dbReference type="Pfam" id="PF01094">
    <property type="entry name" value="ANF_receptor"/>
    <property type="match status" value="2"/>
</dbReference>
<feature type="binding site" evidence="25">
    <location>
        <position position="522"/>
    </location>
    <ligand>
        <name>L-glutamate</name>
        <dbReference type="ChEBI" id="CHEBI:29985"/>
    </ligand>
</feature>
<evidence type="ECO:0000256" key="28">
    <source>
        <dbReference type="SAM" id="MobiDB-lite"/>
    </source>
</evidence>
<dbReference type="Pfam" id="PF00060">
    <property type="entry name" value="Lig_chan"/>
    <property type="match status" value="1"/>
</dbReference>
<evidence type="ECO:0000256" key="2">
    <source>
        <dbReference type="ARBA" id="ARBA00011106"/>
    </source>
</evidence>
<evidence type="ECO:0000256" key="23">
    <source>
        <dbReference type="ARBA" id="ARBA00034100"/>
    </source>
</evidence>
<feature type="site" description="Crucial to convey clamshell closure to channel opening" evidence="26">
    <location>
        <position position="664"/>
    </location>
</feature>
<evidence type="ECO:0000256" key="12">
    <source>
        <dbReference type="ARBA" id="ARBA00022989"/>
    </source>
</evidence>
<dbReference type="SUPFAM" id="SSF81324">
    <property type="entry name" value="Voltage-gated potassium channels"/>
    <property type="match status" value="1"/>
</dbReference>
<dbReference type="SMART" id="SM00079">
    <property type="entry name" value="PBPe"/>
    <property type="match status" value="1"/>
</dbReference>
<feature type="binding site" evidence="25">
    <location>
        <position position="733"/>
    </location>
    <ligand>
        <name>L-glutamate</name>
        <dbReference type="ChEBI" id="CHEBI:29985"/>
    </ligand>
</feature>
<dbReference type="InterPro" id="IPR001828">
    <property type="entry name" value="ANF_lig-bd_rcpt"/>
</dbReference>
<keyword evidence="7 29" id="KW-0812">Transmembrane</keyword>
<keyword evidence="13" id="KW-0770">Synapse</keyword>